<comment type="caution">
    <text evidence="2">The sequence shown here is derived from an EMBL/GenBank/DDBJ whole genome shotgun (WGS) entry which is preliminary data.</text>
</comment>
<feature type="region of interest" description="Disordered" evidence="1">
    <location>
        <begin position="45"/>
        <end position="85"/>
    </location>
</feature>
<keyword evidence="3" id="KW-1185">Reference proteome</keyword>
<organism evidence="2 3">
    <name type="scientific">Danaus plexippus plexippus</name>
    <dbReference type="NCBI Taxonomy" id="278856"/>
    <lineage>
        <taxon>Eukaryota</taxon>
        <taxon>Metazoa</taxon>
        <taxon>Ecdysozoa</taxon>
        <taxon>Arthropoda</taxon>
        <taxon>Hexapoda</taxon>
        <taxon>Insecta</taxon>
        <taxon>Pterygota</taxon>
        <taxon>Neoptera</taxon>
        <taxon>Endopterygota</taxon>
        <taxon>Lepidoptera</taxon>
        <taxon>Glossata</taxon>
        <taxon>Ditrysia</taxon>
        <taxon>Papilionoidea</taxon>
        <taxon>Nymphalidae</taxon>
        <taxon>Danainae</taxon>
        <taxon>Danaini</taxon>
        <taxon>Danaina</taxon>
        <taxon>Danaus</taxon>
        <taxon>Danaus</taxon>
    </lineage>
</organism>
<evidence type="ECO:0000313" key="2">
    <source>
        <dbReference type="EMBL" id="OWR41185.1"/>
    </source>
</evidence>
<protein>
    <submittedName>
        <fullName evidence="2">Leucine rich repeat protein</fullName>
    </submittedName>
</protein>
<dbReference type="InParanoid" id="A0A212EI82"/>
<dbReference type="KEGG" id="dpl:KGM_200361"/>
<dbReference type="Proteomes" id="UP000007151">
    <property type="component" value="Unassembled WGS sequence"/>
</dbReference>
<dbReference type="AlphaFoldDB" id="A0A212EI82"/>
<sequence>MPDGLDKFDEIDLAMNYFEEPNHEEYERKKEKMRSNVKDRFDGRKEFEEKSDSEHTHFTDDELVSCGSESRGNDNRPLSSPEDWDSDEYWANIAELCFYII</sequence>
<gene>
    <name evidence="2" type="ORF">KGM_200361</name>
</gene>
<evidence type="ECO:0000313" key="3">
    <source>
        <dbReference type="Proteomes" id="UP000007151"/>
    </source>
</evidence>
<feature type="compositionally biased region" description="Basic and acidic residues" evidence="1">
    <location>
        <begin position="45"/>
        <end position="60"/>
    </location>
</feature>
<accession>A0A212EI82</accession>
<reference evidence="2 3" key="1">
    <citation type="journal article" date="2011" name="Cell">
        <title>The monarch butterfly genome yields insights into long-distance migration.</title>
        <authorList>
            <person name="Zhan S."/>
            <person name="Merlin C."/>
            <person name="Boore J.L."/>
            <person name="Reppert S.M."/>
        </authorList>
    </citation>
    <scope>NUCLEOTIDE SEQUENCE [LARGE SCALE GENOMIC DNA]</scope>
    <source>
        <strain evidence="2">F-2</strain>
    </source>
</reference>
<evidence type="ECO:0000256" key="1">
    <source>
        <dbReference type="SAM" id="MobiDB-lite"/>
    </source>
</evidence>
<name>A0A212EI82_DANPL</name>
<proteinExistence type="predicted"/>
<dbReference type="EMBL" id="AGBW02014684">
    <property type="protein sequence ID" value="OWR41185.1"/>
    <property type="molecule type" value="Genomic_DNA"/>
</dbReference>